<evidence type="ECO:0000259" key="4">
    <source>
        <dbReference type="SMART" id="SM00906"/>
    </source>
</evidence>
<dbReference type="SMART" id="SM00906">
    <property type="entry name" value="Fungal_trans"/>
    <property type="match status" value="1"/>
</dbReference>
<dbReference type="InterPro" id="IPR051127">
    <property type="entry name" value="Fungal_SecMet_Regulators"/>
</dbReference>
<feature type="domain" description="Xylanolytic transcriptional activator regulatory" evidence="4">
    <location>
        <begin position="177"/>
        <end position="252"/>
    </location>
</feature>
<reference evidence="5" key="1">
    <citation type="submission" date="2022-09" db="EMBL/GenBank/DDBJ databases">
        <title>Chromosome-level assembly of Trichoderma breve T069, a fungus used in development of biopesticide product.</title>
        <authorList>
            <person name="Lin R."/>
            <person name="Liu T."/>
        </authorList>
    </citation>
    <scope>NUCLEOTIDE SEQUENCE</scope>
    <source>
        <strain evidence="5">T069</strain>
    </source>
</reference>
<dbReference type="GO" id="GO:0000978">
    <property type="term" value="F:RNA polymerase II cis-regulatory region sequence-specific DNA binding"/>
    <property type="evidence" value="ECO:0007669"/>
    <property type="project" value="TreeGrafter"/>
</dbReference>
<dbReference type="GeneID" id="80872046"/>
<comment type="caution">
    <text evidence="5">The sequence shown here is derived from an EMBL/GenBank/DDBJ whole genome shotgun (WGS) entry which is preliminary data.</text>
</comment>
<accession>A0A9W9B5H7</accession>
<dbReference type="GO" id="GO:0008270">
    <property type="term" value="F:zinc ion binding"/>
    <property type="evidence" value="ECO:0007669"/>
    <property type="project" value="InterPro"/>
</dbReference>
<evidence type="ECO:0000256" key="1">
    <source>
        <dbReference type="ARBA" id="ARBA00023015"/>
    </source>
</evidence>
<dbReference type="GO" id="GO:0000981">
    <property type="term" value="F:DNA-binding transcription factor activity, RNA polymerase II-specific"/>
    <property type="evidence" value="ECO:0007669"/>
    <property type="project" value="TreeGrafter"/>
</dbReference>
<keyword evidence="1" id="KW-0805">Transcription regulation</keyword>
<dbReference type="Pfam" id="PF04082">
    <property type="entry name" value="Fungal_trans"/>
    <property type="match status" value="1"/>
</dbReference>
<organism evidence="5 6">
    <name type="scientific">Trichoderma breve</name>
    <dbReference type="NCBI Taxonomy" id="2034170"/>
    <lineage>
        <taxon>Eukaryota</taxon>
        <taxon>Fungi</taxon>
        <taxon>Dikarya</taxon>
        <taxon>Ascomycota</taxon>
        <taxon>Pezizomycotina</taxon>
        <taxon>Sordariomycetes</taxon>
        <taxon>Hypocreomycetidae</taxon>
        <taxon>Hypocreales</taxon>
        <taxon>Hypocreaceae</taxon>
        <taxon>Trichoderma</taxon>
    </lineage>
</organism>
<sequence length="409" mass="45443">MLKDSRGKFIYVGDSASLSFLASVRNTLRAAVGPCPFTNEPARNPMVEATSKIRFEMVREPSIDLATTRSIAKEFFLAVSGILDFLDPPWLLAQLQDWVEQPSQRTKAKSAIIHLALAIGFQARAQGDVDELLSEQCFAFGRHLTMFNLIDDPSLATVQAVILITYHMMAACQYNAAFINLGTAARAAYTLGIHLHETNKAFGGEEGLARERAWKSLRVCDLFLAASLGRPPATTEAVSNIVWAPLKPPHDYERPDVAGQVFSAMFRICNVFERILVEVYAEKAISLELARSISQQHRQWTEELPRMLMVDGIDESDAEQNHGLSIVTMAYYYSIVLLTKPFLTFRVHHASDIEFSKSETSSIMISLATYADACVNSAIKGIDIAYEYVFELNTPSRQPLTDLDVIPGP</sequence>
<dbReference type="EMBL" id="JAOPEN010000006">
    <property type="protein sequence ID" value="KAJ4856780.1"/>
    <property type="molecule type" value="Genomic_DNA"/>
</dbReference>
<dbReference type="GO" id="GO:0005634">
    <property type="term" value="C:nucleus"/>
    <property type="evidence" value="ECO:0007669"/>
    <property type="project" value="TreeGrafter"/>
</dbReference>
<evidence type="ECO:0000313" key="6">
    <source>
        <dbReference type="Proteomes" id="UP001140511"/>
    </source>
</evidence>
<dbReference type="AlphaFoldDB" id="A0A9W9B5H7"/>
<name>A0A9W9B5H7_9HYPO</name>
<dbReference type="GO" id="GO:0000435">
    <property type="term" value="P:positive regulation of transcription from RNA polymerase II promoter by galactose"/>
    <property type="evidence" value="ECO:0007669"/>
    <property type="project" value="TreeGrafter"/>
</dbReference>
<dbReference type="GO" id="GO:0006351">
    <property type="term" value="P:DNA-templated transcription"/>
    <property type="evidence" value="ECO:0007669"/>
    <property type="project" value="InterPro"/>
</dbReference>
<keyword evidence="3" id="KW-0539">Nucleus</keyword>
<keyword evidence="2" id="KW-0804">Transcription</keyword>
<evidence type="ECO:0000256" key="3">
    <source>
        <dbReference type="ARBA" id="ARBA00023242"/>
    </source>
</evidence>
<evidence type="ECO:0000256" key="2">
    <source>
        <dbReference type="ARBA" id="ARBA00023163"/>
    </source>
</evidence>
<dbReference type="CDD" id="cd12148">
    <property type="entry name" value="fungal_TF_MHR"/>
    <property type="match status" value="1"/>
</dbReference>
<dbReference type="PANTHER" id="PTHR47424:SF9">
    <property type="entry name" value="TAH-2"/>
    <property type="match status" value="1"/>
</dbReference>
<dbReference type="PANTHER" id="PTHR47424">
    <property type="entry name" value="REGULATORY PROTEIN GAL4"/>
    <property type="match status" value="1"/>
</dbReference>
<gene>
    <name evidence="5" type="ORF">T069G_10148</name>
</gene>
<keyword evidence="6" id="KW-1185">Reference proteome</keyword>
<evidence type="ECO:0000313" key="5">
    <source>
        <dbReference type="EMBL" id="KAJ4856780.1"/>
    </source>
</evidence>
<dbReference type="InterPro" id="IPR007219">
    <property type="entry name" value="XnlR_reg_dom"/>
</dbReference>
<dbReference type="Proteomes" id="UP001140511">
    <property type="component" value="Unassembled WGS sequence"/>
</dbReference>
<protein>
    <recommendedName>
        <fullName evidence="4">Xylanolytic transcriptional activator regulatory domain-containing protein</fullName>
    </recommendedName>
</protein>
<proteinExistence type="predicted"/>
<dbReference type="RefSeq" id="XP_056025836.1">
    <property type="nucleotide sequence ID" value="XM_056177358.1"/>
</dbReference>